<organism evidence="2 3">
    <name type="scientific">Candidatus Thiomargarita nelsonii</name>
    <dbReference type="NCBI Taxonomy" id="1003181"/>
    <lineage>
        <taxon>Bacteria</taxon>
        <taxon>Pseudomonadati</taxon>
        <taxon>Pseudomonadota</taxon>
        <taxon>Gammaproteobacteria</taxon>
        <taxon>Thiotrichales</taxon>
        <taxon>Thiotrichaceae</taxon>
        <taxon>Thiomargarita</taxon>
    </lineage>
</organism>
<gene>
    <name evidence="2" type="ORF">PN36_28575</name>
</gene>
<evidence type="ECO:0000259" key="1">
    <source>
        <dbReference type="Pfam" id="PF00668"/>
    </source>
</evidence>
<comment type="caution">
    <text evidence="2">The sequence shown here is derived from an EMBL/GenBank/DDBJ whole genome shotgun (WGS) entry which is preliminary data.</text>
</comment>
<sequence>MIKNFKMTSNKTNNHYPLSSPQIDIWFDQILHPDVPLYNIGGYVRIEGTIDPAIFEKALNQVITENDALRIIIHAFLLAKSIGKLNAIKLRFFCRVGRAIAKPTIVINFNELVGAAKLYPPYKKNAFMLNLMALSQTCGCIVGKKKNIIFSTSE</sequence>
<proteinExistence type="predicted"/>
<accession>A0A4E0RLY0</accession>
<dbReference type="AlphaFoldDB" id="A0A4E0RLY0"/>
<dbReference type="Gene3D" id="3.30.559.10">
    <property type="entry name" value="Chloramphenicol acetyltransferase-like domain"/>
    <property type="match status" value="1"/>
</dbReference>
<dbReference type="SUPFAM" id="SSF52777">
    <property type="entry name" value="CoA-dependent acyltransferases"/>
    <property type="match status" value="1"/>
</dbReference>
<dbReference type="Pfam" id="PF00668">
    <property type="entry name" value="Condensation"/>
    <property type="match status" value="1"/>
</dbReference>
<dbReference type="InterPro" id="IPR023213">
    <property type="entry name" value="CAT-like_dom_sf"/>
</dbReference>
<dbReference type="EMBL" id="JSZA02000187">
    <property type="protein sequence ID" value="TGN99974.1"/>
    <property type="molecule type" value="Genomic_DNA"/>
</dbReference>
<feature type="domain" description="Condensation" evidence="1">
    <location>
        <begin position="14"/>
        <end position="73"/>
    </location>
</feature>
<dbReference type="Proteomes" id="UP000030428">
    <property type="component" value="Unassembled WGS sequence"/>
</dbReference>
<dbReference type="InterPro" id="IPR001242">
    <property type="entry name" value="Condensation_dom"/>
</dbReference>
<evidence type="ECO:0000313" key="2">
    <source>
        <dbReference type="EMBL" id="TGN99974.1"/>
    </source>
</evidence>
<keyword evidence="3" id="KW-1185">Reference proteome</keyword>
<name>A0A4E0RLY0_9GAMM</name>
<evidence type="ECO:0000313" key="3">
    <source>
        <dbReference type="Proteomes" id="UP000030428"/>
    </source>
</evidence>
<reference evidence="2 3" key="1">
    <citation type="journal article" date="2016" name="Front. Microbiol.">
        <title>Single-Cell (Meta-)Genomics of a Dimorphic Candidatus Thiomargarita nelsonii Reveals Genomic Plasticity.</title>
        <authorList>
            <person name="Flood B.E."/>
            <person name="Fliss P."/>
            <person name="Jones D.S."/>
            <person name="Dick G.J."/>
            <person name="Jain S."/>
            <person name="Kaster A.K."/>
            <person name="Winkel M."/>
            <person name="Mussmann M."/>
            <person name="Bailey J."/>
        </authorList>
    </citation>
    <scope>NUCLEOTIDE SEQUENCE [LARGE SCALE GENOMIC DNA]</scope>
    <source>
        <strain evidence="2">Hydrate Ridge</strain>
    </source>
</reference>
<dbReference type="GO" id="GO:0003824">
    <property type="term" value="F:catalytic activity"/>
    <property type="evidence" value="ECO:0007669"/>
    <property type="project" value="InterPro"/>
</dbReference>
<protein>
    <recommendedName>
        <fullName evidence="1">Condensation domain-containing protein</fullName>
    </recommendedName>
</protein>